<dbReference type="Proteomes" id="UP000010816">
    <property type="component" value="Chromosome"/>
</dbReference>
<dbReference type="OrthoDB" id="9775455at2"/>
<dbReference type="InterPro" id="IPR021844">
    <property type="entry name" value="Integr_conj_element_PFL4704"/>
</dbReference>
<reference evidence="8 9" key="1">
    <citation type="submission" date="2011-09" db="EMBL/GenBank/DDBJ databases">
        <title>Complete sequence of chromosome of Thioflavicoccus mobilis 8321.</title>
        <authorList>
            <consortium name="US DOE Joint Genome Institute"/>
            <person name="Lucas S."/>
            <person name="Han J."/>
            <person name="Lapidus A."/>
            <person name="Cheng J.-F."/>
            <person name="Goodwin L."/>
            <person name="Pitluck S."/>
            <person name="Peters L."/>
            <person name="Ovchinnikova G."/>
            <person name="Lu M."/>
            <person name="Detter J.C."/>
            <person name="Han C."/>
            <person name="Tapia R."/>
            <person name="Land M."/>
            <person name="Hauser L."/>
            <person name="Kyrpides N."/>
            <person name="Ivanova N."/>
            <person name="Pagani I."/>
            <person name="Vogl K."/>
            <person name="Liu Z."/>
            <person name="Imhoff J."/>
            <person name="Thiel V."/>
            <person name="Frigaard N.-U."/>
            <person name="Bryant D."/>
            <person name="Woyke T."/>
        </authorList>
    </citation>
    <scope>NUCLEOTIDE SEQUENCE [LARGE SCALE GENOMIC DNA]</scope>
    <source>
        <strain evidence="8 9">8321</strain>
    </source>
</reference>
<comment type="subcellular location">
    <subcellularLocation>
        <location evidence="1">Membrane</location>
    </subcellularLocation>
</comment>
<evidence type="ECO:0000256" key="4">
    <source>
        <dbReference type="RuleBase" id="RU004003"/>
    </source>
</evidence>
<evidence type="ECO:0000256" key="6">
    <source>
        <dbReference type="SAM" id="SignalP"/>
    </source>
</evidence>
<accession>L0GUK8</accession>
<evidence type="ECO:0000313" key="9">
    <source>
        <dbReference type="Proteomes" id="UP000010816"/>
    </source>
</evidence>
<dbReference type="STRING" id="765912.Thimo_0652"/>
<dbReference type="AlphaFoldDB" id="L0GUK8"/>
<evidence type="ECO:0000256" key="2">
    <source>
        <dbReference type="ARBA" id="ARBA00022729"/>
    </source>
</evidence>
<dbReference type="PRINTS" id="PR00811">
    <property type="entry name" value="BCTERIALGSPD"/>
</dbReference>
<keyword evidence="2 6" id="KW-0732">Signal</keyword>
<dbReference type="HOGENOM" id="CLU_364031_0_0_6"/>
<evidence type="ECO:0000256" key="1">
    <source>
        <dbReference type="ARBA" id="ARBA00004370"/>
    </source>
</evidence>
<keyword evidence="3" id="KW-0472">Membrane</keyword>
<protein>
    <submittedName>
        <fullName evidence="8">Type II secretory pathway, component PulD</fullName>
    </submittedName>
</protein>
<dbReference type="PANTHER" id="PTHR30332">
    <property type="entry name" value="PROBABLE GENERAL SECRETION PATHWAY PROTEIN D"/>
    <property type="match status" value="1"/>
</dbReference>
<dbReference type="eggNOG" id="COG4796">
    <property type="taxonomic scope" value="Bacteria"/>
</dbReference>
<dbReference type="GO" id="GO:0015627">
    <property type="term" value="C:type II protein secretion system complex"/>
    <property type="evidence" value="ECO:0007669"/>
    <property type="project" value="TreeGrafter"/>
</dbReference>
<dbReference type="InterPro" id="IPR001775">
    <property type="entry name" value="GspD/PilQ"/>
</dbReference>
<dbReference type="Pfam" id="PF11920">
    <property type="entry name" value="DUF3438"/>
    <property type="match status" value="1"/>
</dbReference>
<feature type="signal peptide" evidence="6">
    <location>
        <begin position="1"/>
        <end position="25"/>
    </location>
</feature>
<dbReference type="InterPro" id="IPR004846">
    <property type="entry name" value="T2SS/T3SS_dom"/>
</dbReference>
<dbReference type="GO" id="GO:0009306">
    <property type="term" value="P:protein secretion"/>
    <property type="evidence" value="ECO:0007669"/>
    <property type="project" value="InterPro"/>
</dbReference>
<dbReference type="PANTHER" id="PTHR30332:SF24">
    <property type="entry name" value="SECRETIN GSPD-RELATED"/>
    <property type="match status" value="1"/>
</dbReference>
<proteinExistence type="inferred from homology"/>
<name>L0GUK8_9GAMM</name>
<sequence>MKLHPSLIGLLAALLCLPSIAPAFAQDPGSRLLEEVEFRDATVSDAIRVIAEQADVNIVATSDAGRRRFTLFLRQLTVSDAIDSIARVAGLWYRHNAKTGVYVVMTTDEYFKDIVVSREEATEIFTLRYQNVVKVARTLEAMFGSDRVELDLQDDFEDDLELPGATLSTSDSSGRSGTGTARRTGASSRSDARRSYGGRSGGGGEGITKDDIGELTTEQIALLEATERRPGEDPLVLSESTLARVRKNSQQPIFVSVNREHNQLFVRTADERAMAEIRHLVRESDRPTPQVLLEMKVLSIALGDGFESAFNLSYGSDSTGTGPADGQPPNPLQTGAASGPEQLLGLVNAGTIGASTFVFQIMNDNIRARLQVLQSEDRINILATPMLLASNNRPARIFIGEETVLTTGFTAQTVSAGGGDNTFIATPVPTTEVVEIGNTLTILPSINADRTVLMRLLQQSSRLQPGGGTIPLVAGGSVTTVSIDTVDKSTMEGTAMAKDGLTVVIGGMITETNSKGERKVPVLGDVPLLGGLFKQVDDSTEKQELVLLITPHVFTTPEEAEAISRQRFGELAQSPNGIDIYLDQLDAVRAQSAAGRATAEAVQRASPVPMSDRAGLEGAYVALVRFAAERMRQPRLVQPENARIENVRLAYNRPFFLVPDPALESLPRRSWREGALYVTAVEVRNRATVAKSLDERGFSGQWLAAAVQTPTIAAGAHTHVYLVSDRPFEQAAVPPPGG</sequence>
<dbReference type="Gene3D" id="3.30.1370.130">
    <property type="match status" value="1"/>
</dbReference>
<dbReference type="EMBL" id="CP003051">
    <property type="protein sequence ID" value="AGA89492.1"/>
    <property type="molecule type" value="Genomic_DNA"/>
</dbReference>
<evidence type="ECO:0000256" key="3">
    <source>
        <dbReference type="ARBA" id="ARBA00023136"/>
    </source>
</evidence>
<dbReference type="KEGG" id="tmb:Thimo_0652"/>
<evidence type="ECO:0000313" key="8">
    <source>
        <dbReference type="EMBL" id="AGA89492.1"/>
    </source>
</evidence>
<dbReference type="PATRIC" id="fig|765912.4.peg.637"/>
<keyword evidence="9" id="KW-1185">Reference proteome</keyword>
<feature type="region of interest" description="Disordered" evidence="5">
    <location>
        <begin position="317"/>
        <end position="338"/>
    </location>
</feature>
<evidence type="ECO:0000256" key="5">
    <source>
        <dbReference type="SAM" id="MobiDB-lite"/>
    </source>
</evidence>
<dbReference type="GO" id="GO:0016020">
    <property type="term" value="C:membrane"/>
    <property type="evidence" value="ECO:0007669"/>
    <property type="project" value="UniProtKB-SubCell"/>
</dbReference>
<comment type="similarity">
    <text evidence="4">Belongs to the bacterial secretin family.</text>
</comment>
<feature type="chain" id="PRO_5003943121" evidence="6">
    <location>
        <begin position="26"/>
        <end position="738"/>
    </location>
</feature>
<feature type="domain" description="Type II/III secretion system secretin-like" evidence="7">
    <location>
        <begin position="373"/>
        <end position="554"/>
    </location>
</feature>
<dbReference type="eggNOG" id="COG1450">
    <property type="taxonomic scope" value="Bacteria"/>
</dbReference>
<dbReference type="RefSeq" id="WP_015279639.1">
    <property type="nucleotide sequence ID" value="NC_019940.1"/>
</dbReference>
<evidence type="ECO:0000259" key="7">
    <source>
        <dbReference type="Pfam" id="PF00263"/>
    </source>
</evidence>
<organism evidence="8 9">
    <name type="scientific">Thioflavicoccus mobilis 8321</name>
    <dbReference type="NCBI Taxonomy" id="765912"/>
    <lineage>
        <taxon>Bacteria</taxon>
        <taxon>Pseudomonadati</taxon>
        <taxon>Pseudomonadota</taxon>
        <taxon>Gammaproteobacteria</taxon>
        <taxon>Chromatiales</taxon>
        <taxon>Chromatiaceae</taxon>
        <taxon>Thioflavicoccus</taxon>
    </lineage>
</organism>
<feature type="region of interest" description="Disordered" evidence="5">
    <location>
        <begin position="161"/>
        <end position="211"/>
    </location>
</feature>
<dbReference type="InterPro" id="IPR050810">
    <property type="entry name" value="Bact_Secretion_Sys_Channel"/>
</dbReference>
<dbReference type="Pfam" id="PF00263">
    <property type="entry name" value="Secretin"/>
    <property type="match status" value="1"/>
</dbReference>
<gene>
    <name evidence="8" type="ORF">Thimo_0652</name>
</gene>
<feature type="compositionally biased region" description="Low complexity" evidence="5">
    <location>
        <begin position="168"/>
        <end position="189"/>
    </location>
</feature>